<accession>A0A202BEK7</accession>
<dbReference type="Pfam" id="PF18160">
    <property type="entry name" value="SLATT_5"/>
    <property type="match status" value="1"/>
</dbReference>
<reference evidence="3 4" key="1">
    <citation type="submission" date="2017-05" db="EMBL/GenBank/DDBJ databases">
        <title>Chromobacterium violaceum GHPS1 isolated from Hydrocarbon polluted soil in French Guiana display an awesome secondary metabolite arsenal and a battery of drug and heavy-metal-resistance and detoxification of xenobiotics proteins.</title>
        <authorList>
            <person name="Belbahri L."/>
        </authorList>
    </citation>
    <scope>NUCLEOTIDE SEQUENCE [LARGE SCALE GENOMIC DNA]</scope>
    <source>
        <strain evidence="3 4">GHPS1</strain>
    </source>
</reference>
<sequence length="177" mass="20553">MHDKVWFTYKARIQAHIRLSWLDFHSQLLLVWYAILSATLAVLTIRYPHILGKDTDLASTVLSIALLGVSMAVANRDFRGRSIAMRQNYLDLQRLYDQLRANDSISSSDRERYHDLLSAVENHKEIDDKIFRALNAKSLTTRKPTWIEISEAWLYLAGRVAITLLLYLAPLILWWLV</sequence>
<dbReference type="InterPro" id="IPR041115">
    <property type="entry name" value="SLATT_5"/>
</dbReference>
<feature type="transmembrane region" description="Helical" evidence="1">
    <location>
        <begin position="57"/>
        <end position="75"/>
    </location>
</feature>
<dbReference type="AlphaFoldDB" id="A0A202BEK7"/>
<organism evidence="3 4">
    <name type="scientific">Chromobacterium violaceum</name>
    <dbReference type="NCBI Taxonomy" id="536"/>
    <lineage>
        <taxon>Bacteria</taxon>
        <taxon>Pseudomonadati</taxon>
        <taxon>Pseudomonadota</taxon>
        <taxon>Betaproteobacteria</taxon>
        <taxon>Neisseriales</taxon>
        <taxon>Chromobacteriaceae</taxon>
        <taxon>Chromobacterium</taxon>
    </lineage>
</organism>
<name>A0A202BEK7_CHRVL</name>
<evidence type="ECO:0000313" key="3">
    <source>
        <dbReference type="EMBL" id="OVE49862.1"/>
    </source>
</evidence>
<evidence type="ECO:0000256" key="1">
    <source>
        <dbReference type="SAM" id="Phobius"/>
    </source>
</evidence>
<dbReference type="RefSeq" id="WP_087697332.1">
    <property type="nucleotide sequence ID" value="NZ_NHOO01000003.1"/>
</dbReference>
<dbReference type="EMBL" id="NHOO01000003">
    <property type="protein sequence ID" value="OVE49862.1"/>
    <property type="molecule type" value="Genomic_DNA"/>
</dbReference>
<proteinExistence type="predicted"/>
<feature type="transmembrane region" description="Helical" evidence="1">
    <location>
        <begin position="152"/>
        <end position="176"/>
    </location>
</feature>
<comment type="caution">
    <text evidence="3">The sequence shown here is derived from an EMBL/GenBank/DDBJ whole genome shotgun (WGS) entry which is preliminary data.</text>
</comment>
<evidence type="ECO:0000259" key="2">
    <source>
        <dbReference type="Pfam" id="PF18160"/>
    </source>
</evidence>
<feature type="domain" description="SMODS and SLOG-associating 2TM effector" evidence="2">
    <location>
        <begin position="2"/>
        <end position="174"/>
    </location>
</feature>
<keyword evidence="1" id="KW-0472">Membrane</keyword>
<keyword evidence="4" id="KW-1185">Reference proteome</keyword>
<gene>
    <name evidence="3" type="ORF">CBW21_04800</name>
</gene>
<keyword evidence="1" id="KW-0812">Transmembrane</keyword>
<dbReference type="NCBIfam" id="NF033631">
    <property type="entry name" value="SLATT_5"/>
    <property type="match status" value="1"/>
</dbReference>
<dbReference type="Proteomes" id="UP000196342">
    <property type="component" value="Unassembled WGS sequence"/>
</dbReference>
<feature type="transmembrane region" description="Helical" evidence="1">
    <location>
        <begin position="21"/>
        <end position="45"/>
    </location>
</feature>
<protein>
    <recommendedName>
        <fullName evidence="2">SMODS and SLOG-associating 2TM effector domain-containing protein</fullName>
    </recommendedName>
</protein>
<evidence type="ECO:0000313" key="4">
    <source>
        <dbReference type="Proteomes" id="UP000196342"/>
    </source>
</evidence>
<keyword evidence="1" id="KW-1133">Transmembrane helix</keyword>